<dbReference type="Pfam" id="PF19642">
    <property type="entry name" value="DUF6145"/>
    <property type="match status" value="1"/>
</dbReference>
<proteinExistence type="predicted"/>
<evidence type="ECO:0000313" key="1">
    <source>
        <dbReference type="EMBL" id="MBB5262984.1"/>
    </source>
</evidence>
<dbReference type="InterPro" id="IPR046143">
    <property type="entry name" value="DUF6145"/>
</dbReference>
<dbReference type="EMBL" id="JACHFW010000001">
    <property type="protein sequence ID" value="MBB5262984.1"/>
    <property type="molecule type" value="Genomic_DNA"/>
</dbReference>
<evidence type="ECO:0000313" key="2">
    <source>
        <dbReference type="Proteomes" id="UP000543642"/>
    </source>
</evidence>
<keyword evidence="2" id="KW-1185">Reference proteome</keyword>
<reference evidence="1 2" key="1">
    <citation type="submission" date="2020-08" db="EMBL/GenBank/DDBJ databases">
        <title>Genomic Encyclopedia of Type Strains, Phase IV (KMG-IV): sequencing the most valuable type-strain genomes for metagenomic binning, comparative biology and taxonomic classification.</title>
        <authorList>
            <person name="Goeker M."/>
        </authorList>
    </citation>
    <scope>NUCLEOTIDE SEQUENCE [LARGE SCALE GENOMIC DNA]</scope>
    <source>
        <strain evidence="1 2">DSM 106146</strain>
    </source>
</reference>
<accession>A0A7W8H721</accession>
<gene>
    <name evidence="1" type="ORF">HNP82_000078</name>
</gene>
<comment type="caution">
    <text evidence="1">The sequence shown here is derived from an EMBL/GenBank/DDBJ whole genome shotgun (WGS) entry which is preliminary data.</text>
</comment>
<dbReference type="AlphaFoldDB" id="A0A7W8H721"/>
<dbReference type="RefSeq" id="WP_183770214.1">
    <property type="nucleotide sequence ID" value="NZ_CAWVEG010000205.1"/>
</dbReference>
<name>A0A7W8H721_9FIRM</name>
<protein>
    <submittedName>
        <fullName evidence="1">Uncharacterized protein</fullName>
    </submittedName>
</protein>
<sequence length="119" mass="13757">MYQDNVVLCGASAYEKKFYFNEDFSSLPQNIRDELQIMCVLFTEDVGGVLTLEFDDEGTLDLKVSVDDSDLLFDEIGSALKIKQLQNDKRELFEALEMYYKVFFLGEDYDTDDKDEDGE</sequence>
<dbReference type="Proteomes" id="UP000543642">
    <property type="component" value="Unassembled WGS sequence"/>
</dbReference>
<organism evidence="1 2">
    <name type="scientific">Catenibacillus scindens</name>
    <dbReference type="NCBI Taxonomy" id="673271"/>
    <lineage>
        <taxon>Bacteria</taxon>
        <taxon>Bacillati</taxon>
        <taxon>Bacillota</taxon>
        <taxon>Clostridia</taxon>
        <taxon>Lachnospirales</taxon>
        <taxon>Lachnospiraceae</taxon>
        <taxon>Catenibacillus</taxon>
    </lineage>
</organism>